<evidence type="ECO:0000256" key="1">
    <source>
        <dbReference type="ARBA" id="ARBA00022759"/>
    </source>
</evidence>
<gene>
    <name evidence="7" type="ORF">OB236_26310</name>
</gene>
<reference evidence="7 8" key="1">
    <citation type="submission" date="2022-09" db="EMBL/GenBank/DDBJ databases">
        <authorList>
            <person name="Han X.L."/>
            <person name="Wang Q."/>
            <person name="Lu T."/>
        </authorList>
    </citation>
    <scope>NUCLEOTIDE SEQUENCE [LARGE SCALE GENOMIC DNA]</scope>
    <source>
        <strain evidence="7 8">WQ 127069</strain>
    </source>
</reference>
<comment type="caution">
    <text evidence="7">The sequence shown here is derived from an EMBL/GenBank/DDBJ whole genome shotgun (WGS) entry which is preliminary data.</text>
</comment>
<proteinExistence type="predicted"/>
<comment type="catalytic activity">
    <reaction evidence="5">
        <text>3',5'-cyclic UMP + H2O = UMP + H(+)</text>
        <dbReference type="Rhea" id="RHEA:70575"/>
        <dbReference type="ChEBI" id="CHEBI:15377"/>
        <dbReference type="ChEBI" id="CHEBI:15378"/>
        <dbReference type="ChEBI" id="CHEBI:57865"/>
        <dbReference type="ChEBI" id="CHEBI:184387"/>
    </reaction>
    <physiologicalReaction direction="left-to-right" evidence="5">
        <dbReference type="Rhea" id="RHEA:70576"/>
    </physiologicalReaction>
</comment>
<evidence type="ECO:0000256" key="5">
    <source>
        <dbReference type="ARBA" id="ARBA00048505"/>
    </source>
</evidence>
<dbReference type="SUPFAM" id="SSF56281">
    <property type="entry name" value="Metallo-hydrolase/oxidoreductase"/>
    <property type="match status" value="1"/>
</dbReference>
<dbReference type="Proteomes" id="UP001652445">
    <property type="component" value="Unassembled WGS sequence"/>
</dbReference>
<keyword evidence="1" id="KW-0378">Hydrolase</keyword>
<evidence type="ECO:0000256" key="2">
    <source>
        <dbReference type="ARBA" id="ARBA00022833"/>
    </source>
</evidence>
<dbReference type="Gene3D" id="3.60.15.10">
    <property type="entry name" value="Ribonuclease Z/Hydroxyacylglutathione hydrolase-like"/>
    <property type="match status" value="1"/>
</dbReference>
<dbReference type="EMBL" id="JAOQIO010000094">
    <property type="protein sequence ID" value="MCU6795632.1"/>
    <property type="molecule type" value="Genomic_DNA"/>
</dbReference>
<evidence type="ECO:0000259" key="6">
    <source>
        <dbReference type="SMART" id="SM00849"/>
    </source>
</evidence>
<dbReference type="PANTHER" id="PTHR46018">
    <property type="entry name" value="ZINC PHOSPHODIESTERASE ELAC PROTEIN 1"/>
    <property type="match status" value="1"/>
</dbReference>
<keyword evidence="2" id="KW-0862">Zinc</keyword>
<dbReference type="RefSeq" id="WP_262686578.1">
    <property type="nucleotide sequence ID" value="NZ_JAOQIO010000094.1"/>
</dbReference>
<organism evidence="7 8">
    <name type="scientific">Paenibacillus baimaensis</name>
    <dbReference type="NCBI Taxonomy" id="2982185"/>
    <lineage>
        <taxon>Bacteria</taxon>
        <taxon>Bacillati</taxon>
        <taxon>Bacillota</taxon>
        <taxon>Bacilli</taxon>
        <taxon>Bacillales</taxon>
        <taxon>Paenibacillaceae</taxon>
        <taxon>Paenibacillus</taxon>
    </lineage>
</organism>
<protein>
    <submittedName>
        <fullName evidence="7">MBL fold metallo-hydrolase</fullName>
    </submittedName>
</protein>
<dbReference type="PANTHER" id="PTHR46018:SF2">
    <property type="entry name" value="ZINC PHOSPHODIESTERASE ELAC PROTEIN 1"/>
    <property type="match status" value="1"/>
</dbReference>
<evidence type="ECO:0000256" key="4">
    <source>
        <dbReference type="ARBA" id="ARBA00034301"/>
    </source>
</evidence>
<keyword evidence="1" id="KW-0540">Nuclease</keyword>
<dbReference type="SMART" id="SM00849">
    <property type="entry name" value="Lactamase_B"/>
    <property type="match status" value="1"/>
</dbReference>
<keyword evidence="1" id="KW-0255">Endonuclease</keyword>
<comment type="function">
    <text evidence="4">Counteracts the endogenous Pycsar antiviral defense system. Phosphodiesterase that enables metal-dependent hydrolysis of host cyclic nucleotide Pycsar defense signals such as cCMP and cUMP.</text>
</comment>
<dbReference type="Pfam" id="PF23023">
    <property type="entry name" value="Anti-Pycsar_Apyc1"/>
    <property type="match status" value="1"/>
</dbReference>
<evidence type="ECO:0000313" key="8">
    <source>
        <dbReference type="Proteomes" id="UP001652445"/>
    </source>
</evidence>
<feature type="domain" description="Metallo-beta-lactamase" evidence="6">
    <location>
        <begin position="20"/>
        <end position="234"/>
    </location>
</feature>
<dbReference type="InterPro" id="IPR001279">
    <property type="entry name" value="Metallo-B-lactamas"/>
</dbReference>
<keyword evidence="8" id="KW-1185">Reference proteome</keyword>
<sequence length="261" mass="29659">MNSFRIMMLGVGNGFIKSTYHNNALIETQGKLFLLDCGALAWHSLHEIGLGFEDIEGIFITHLHYDHCGGLDEAALYGAYAANRRMKLWIPVPLKGILWDHHLRGTLESMVDGKSALDDYFDVQWVEEGELFSFVSVVGESAAPADNPSHTTLTAQWMRTLHVPSKFSCSLILDNRFFYSSDMQPDKELLIGLSEKGIKTFYHETCFGQNAVHSAFEELCEYPEDIRKRMYLMHYGEAPGGMTASDLQGMQLLRQHEWLTW</sequence>
<evidence type="ECO:0000256" key="3">
    <source>
        <dbReference type="ARBA" id="ARBA00034221"/>
    </source>
</evidence>
<name>A0ABT2ULV9_9BACL</name>
<evidence type="ECO:0000313" key="7">
    <source>
        <dbReference type="EMBL" id="MCU6795632.1"/>
    </source>
</evidence>
<dbReference type="InterPro" id="IPR036866">
    <property type="entry name" value="RibonucZ/Hydroxyglut_hydro"/>
</dbReference>
<accession>A0ABT2ULV9</accession>
<comment type="catalytic activity">
    <reaction evidence="3">
        <text>3',5'-cyclic CMP + H2O = CMP + H(+)</text>
        <dbReference type="Rhea" id="RHEA:72675"/>
        <dbReference type="ChEBI" id="CHEBI:15377"/>
        <dbReference type="ChEBI" id="CHEBI:15378"/>
        <dbReference type="ChEBI" id="CHEBI:58003"/>
        <dbReference type="ChEBI" id="CHEBI:60377"/>
    </reaction>
    <physiologicalReaction direction="left-to-right" evidence="3">
        <dbReference type="Rhea" id="RHEA:72676"/>
    </physiologicalReaction>
</comment>